<dbReference type="Proteomes" id="UP000321547">
    <property type="component" value="Unassembled WGS sequence"/>
</dbReference>
<dbReference type="OrthoDB" id="175771at2"/>
<dbReference type="EMBL" id="BJWI01000003">
    <property type="protein sequence ID" value="GEM00960.1"/>
    <property type="molecule type" value="Genomic_DNA"/>
</dbReference>
<evidence type="ECO:0000313" key="4">
    <source>
        <dbReference type="Proteomes" id="UP000321547"/>
    </source>
</evidence>
<name>A0A1I5LZJ0_9BACI</name>
<dbReference type="InterPro" id="IPR025945">
    <property type="entry name" value="DHHW"/>
</dbReference>
<reference evidence="2 3" key="1">
    <citation type="submission" date="2016-10" db="EMBL/GenBank/DDBJ databases">
        <authorList>
            <person name="de Groot N.N."/>
        </authorList>
    </citation>
    <scope>NUCLEOTIDE SEQUENCE [LARGE SCALE GENOMIC DNA]</scope>
    <source>
        <strain evidence="2 3">DSM 17073</strain>
    </source>
</reference>
<accession>A0A1I5LZJ0</accession>
<dbReference type="RefSeq" id="WP_089830059.1">
    <property type="nucleotide sequence ID" value="NZ_BJWI01000003.1"/>
</dbReference>
<protein>
    <submittedName>
        <fullName evidence="2">DHHW protein</fullName>
    </submittedName>
</protein>
<evidence type="ECO:0000313" key="2">
    <source>
        <dbReference type="EMBL" id="SFP02695.1"/>
    </source>
</evidence>
<gene>
    <name evidence="1" type="ORF">HHA03_04920</name>
    <name evidence="2" type="ORF">SAMN05421839_10373</name>
</gene>
<organism evidence="2 3">
    <name type="scientific">Halolactibacillus halophilus</name>
    <dbReference type="NCBI Taxonomy" id="306540"/>
    <lineage>
        <taxon>Bacteria</taxon>
        <taxon>Bacillati</taxon>
        <taxon>Bacillota</taxon>
        <taxon>Bacilli</taxon>
        <taxon>Bacillales</taxon>
        <taxon>Bacillaceae</taxon>
        <taxon>Halolactibacillus</taxon>
    </lineage>
</organism>
<evidence type="ECO:0000313" key="1">
    <source>
        <dbReference type="EMBL" id="GEM00960.1"/>
    </source>
</evidence>
<dbReference type="STRING" id="306540.SAMN05421839_10373"/>
<keyword evidence="4" id="KW-1185">Reference proteome</keyword>
<dbReference type="Proteomes" id="UP000242243">
    <property type="component" value="Unassembled WGS sequence"/>
</dbReference>
<dbReference type="AlphaFoldDB" id="A0A1I5LZJ0"/>
<proteinExistence type="predicted"/>
<evidence type="ECO:0000313" key="3">
    <source>
        <dbReference type="Proteomes" id="UP000242243"/>
    </source>
</evidence>
<dbReference type="EMBL" id="FOXC01000003">
    <property type="protein sequence ID" value="SFP02695.1"/>
    <property type="molecule type" value="Genomic_DNA"/>
</dbReference>
<sequence length="367" mass="43291">MRRLIGMLIIGFFGILAMLTFIMKDQSFSETENRYLQTMPDIELEAILDGSFMDDIETYLADQIAGKDFFLTLKSKTEQALIKRENNGVVKAGEYLIEPFIYQEDKLLKNLEAINQFYQDNQALFDVTVMVVPNQVAIYEAGLPAYLPTDDQFNVLQTIDERLDADSVNVSEVLRQHKEDNIYYHTDHHWTMRGAYLAYQRWFNEKAKPLSDYKSEVVSTDFPGTRYRKFHDLTVPKDTIEWFNVTDGLDLTITYSDGRVTDHYTYPEYLDKTDQYRFFLDGNDALIKIEVKHEEKTNRKLMVVKDSYANSLVPFLLSHYDEIHLIDPRYYKRSLKAYMTTNEFRELLILYNLHTFNDDQSLRHMLY</sequence>
<reference evidence="1 4" key="2">
    <citation type="submission" date="2019-07" db="EMBL/GenBank/DDBJ databases">
        <title>Whole genome shotgun sequence of Halolactibacillus halophilus NBRC 100868.</title>
        <authorList>
            <person name="Hosoyama A."/>
            <person name="Uohara A."/>
            <person name="Ohji S."/>
            <person name="Ichikawa N."/>
        </authorList>
    </citation>
    <scope>NUCLEOTIDE SEQUENCE [LARGE SCALE GENOMIC DNA]</scope>
    <source>
        <strain evidence="1 4">NBRC 100868</strain>
    </source>
</reference>
<dbReference type="Pfam" id="PF14286">
    <property type="entry name" value="DHHW"/>
    <property type="match status" value="1"/>
</dbReference>